<accession>A0A1E7JRC1</accession>
<dbReference type="GO" id="GO:0006310">
    <property type="term" value="P:DNA recombination"/>
    <property type="evidence" value="ECO:0007669"/>
    <property type="project" value="UniProtKB-KW"/>
</dbReference>
<dbReference type="PROSITE" id="PS51898">
    <property type="entry name" value="TYR_RECOMBINASE"/>
    <property type="match status" value="1"/>
</dbReference>
<dbReference type="InterPro" id="IPR010998">
    <property type="entry name" value="Integrase_recombinase_N"/>
</dbReference>
<evidence type="ECO:0000256" key="4">
    <source>
        <dbReference type="ARBA" id="ARBA00023172"/>
    </source>
</evidence>
<evidence type="ECO:0000256" key="2">
    <source>
        <dbReference type="ARBA" id="ARBA00022908"/>
    </source>
</evidence>
<evidence type="ECO:0000313" key="8">
    <source>
        <dbReference type="EMBL" id="OEU90831.1"/>
    </source>
</evidence>
<sequence>MKRGATWSYVVNVYDPKTGTSKPTWVGGFETAEEAKTERDKARVKAREGNYVRRNRITVAAYLDDWIAVHAAEIKPRTLDSYRGVIDRYIVPHLGKMPLQDVRPATITRFYMELRSKGGRTGHGLSPRTIDYVHAVLRRAFRDAVVVEELLSNNPVERAKRPRREVHEPKAVWDKTQLRRFLAHAAEHRLGAFYHLAAYTGARRGELLYLRWSAVDLDKRELTIRGSTAFVKGERIQGSTKTGHSRVISIDQTTTQVLKRHRDMQDAERHQLGMGPTQADDFLFANEAGEQIHPDTVTWLMSKLITSYNAPAKDDPPAEPLPKARLHDLRHLHATMLLLAKVPVHVVSARLGHRDPAITLRVYAHVISDRAVNVADAFERVVEDNNAPEQQYR</sequence>
<dbReference type="Pfam" id="PF00589">
    <property type="entry name" value="Phage_integrase"/>
    <property type="match status" value="1"/>
</dbReference>
<dbReference type="InterPro" id="IPR013762">
    <property type="entry name" value="Integrase-like_cat_sf"/>
</dbReference>
<comment type="caution">
    <text evidence="8">The sequence shown here is derived from an EMBL/GenBank/DDBJ whole genome shotgun (WGS) entry which is preliminary data.</text>
</comment>
<dbReference type="GO" id="GO:0003677">
    <property type="term" value="F:DNA binding"/>
    <property type="evidence" value="ECO:0007669"/>
    <property type="project" value="UniProtKB-UniRule"/>
</dbReference>
<dbReference type="PROSITE" id="PS51900">
    <property type="entry name" value="CB"/>
    <property type="match status" value="1"/>
</dbReference>
<reference evidence="8 9" key="1">
    <citation type="journal article" date="2016" name="Front. Microbiol.">
        <title>Comparative Genomics Analysis of Streptomyces Species Reveals Their Adaptation to the Marine Environment and Their Diversity at the Genomic Level.</title>
        <authorList>
            <person name="Tian X."/>
            <person name="Zhang Z."/>
            <person name="Yang T."/>
            <person name="Chen M."/>
            <person name="Li J."/>
            <person name="Chen F."/>
            <person name="Yang J."/>
            <person name="Li W."/>
            <person name="Zhang B."/>
            <person name="Zhang Z."/>
            <person name="Wu J."/>
            <person name="Zhang C."/>
            <person name="Long L."/>
            <person name="Xiao J."/>
        </authorList>
    </citation>
    <scope>NUCLEOTIDE SEQUENCE [LARGE SCALE GENOMIC DNA]</scope>
    <source>
        <strain evidence="8 9">SCSIO 10390</strain>
    </source>
</reference>
<evidence type="ECO:0000256" key="5">
    <source>
        <dbReference type="PROSITE-ProRule" id="PRU01248"/>
    </source>
</evidence>
<organism evidence="8 9">
    <name type="scientific">Streptomyces abyssalis</name>
    <dbReference type="NCBI Taxonomy" id="933944"/>
    <lineage>
        <taxon>Bacteria</taxon>
        <taxon>Bacillati</taxon>
        <taxon>Actinomycetota</taxon>
        <taxon>Actinomycetes</taxon>
        <taxon>Kitasatosporales</taxon>
        <taxon>Streptomycetaceae</taxon>
        <taxon>Streptomyces</taxon>
    </lineage>
</organism>
<evidence type="ECO:0000259" key="7">
    <source>
        <dbReference type="PROSITE" id="PS51900"/>
    </source>
</evidence>
<dbReference type="InterPro" id="IPR004107">
    <property type="entry name" value="Integrase_SAM-like_N"/>
</dbReference>
<dbReference type="EMBL" id="LJGT01000038">
    <property type="protein sequence ID" value="OEU90831.1"/>
    <property type="molecule type" value="Genomic_DNA"/>
</dbReference>
<feature type="domain" description="Core-binding (CB)" evidence="7">
    <location>
        <begin position="57"/>
        <end position="145"/>
    </location>
</feature>
<dbReference type="CDD" id="cd01189">
    <property type="entry name" value="INT_ICEBs1_C_like"/>
    <property type="match status" value="1"/>
</dbReference>
<dbReference type="Pfam" id="PF14657">
    <property type="entry name" value="Arm-DNA-bind_4"/>
    <property type="match status" value="1"/>
</dbReference>
<dbReference type="Pfam" id="PF14659">
    <property type="entry name" value="Phage_int_SAM_3"/>
    <property type="match status" value="1"/>
</dbReference>
<dbReference type="Gene3D" id="1.10.443.10">
    <property type="entry name" value="Intergrase catalytic core"/>
    <property type="match status" value="1"/>
</dbReference>
<dbReference type="SUPFAM" id="SSF56349">
    <property type="entry name" value="DNA breaking-rejoining enzymes"/>
    <property type="match status" value="1"/>
</dbReference>
<comment type="similarity">
    <text evidence="1">Belongs to the 'phage' integrase family.</text>
</comment>
<name>A0A1E7JRC1_9ACTN</name>
<dbReference type="STRING" id="933944.AN215_13970"/>
<dbReference type="InterPro" id="IPR028259">
    <property type="entry name" value="AP2-like_int_N"/>
</dbReference>
<dbReference type="InterPro" id="IPR044068">
    <property type="entry name" value="CB"/>
</dbReference>
<keyword evidence="4" id="KW-0233">DNA recombination</keyword>
<dbReference type="InterPro" id="IPR002104">
    <property type="entry name" value="Integrase_catalytic"/>
</dbReference>
<dbReference type="PANTHER" id="PTHR30349:SF41">
    <property type="entry name" value="INTEGRASE_RECOMBINASE PROTEIN MJ0367-RELATED"/>
    <property type="match status" value="1"/>
</dbReference>
<dbReference type="PANTHER" id="PTHR30349">
    <property type="entry name" value="PHAGE INTEGRASE-RELATED"/>
    <property type="match status" value="1"/>
</dbReference>
<evidence type="ECO:0000313" key="9">
    <source>
        <dbReference type="Proteomes" id="UP000176087"/>
    </source>
</evidence>
<dbReference type="GO" id="GO:0015074">
    <property type="term" value="P:DNA integration"/>
    <property type="evidence" value="ECO:0007669"/>
    <property type="project" value="UniProtKB-KW"/>
</dbReference>
<keyword evidence="3 5" id="KW-0238">DNA-binding</keyword>
<protein>
    <submittedName>
        <fullName evidence="8">Integrase</fullName>
    </submittedName>
</protein>
<evidence type="ECO:0000259" key="6">
    <source>
        <dbReference type="PROSITE" id="PS51898"/>
    </source>
</evidence>
<dbReference type="AlphaFoldDB" id="A0A1E7JRC1"/>
<feature type="domain" description="Tyr recombinase" evidence="6">
    <location>
        <begin position="167"/>
        <end position="376"/>
    </location>
</feature>
<dbReference type="InterPro" id="IPR050090">
    <property type="entry name" value="Tyrosine_recombinase_XerCD"/>
</dbReference>
<proteinExistence type="inferred from homology"/>
<keyword evidence="2" id="KW-0229">DNA integration</keyword>
<dbReference type="Gene3D" id="1.10.150.130">
    <property type="match status" value="1"/>
</dbReference>
<dbReference type="OrthoDB" id="9805859at2"/>
<dbReference type="Proteomes" id="UP000176087">
    <property type="component" value="Unassembled WGS sequence"/>
</dbReference>
<evidence type="ECO:0000256" key="3">
    <source>
        <dbReference type="ARBA" id="ARBA00023125"/>
    </source>
</evidence>
<gene>
    <name evidence="8" type="ORF">AN215_13970</name>
</gene>
<dbReference type="InterPro" id="IPR011010">
    <property type="entry name" value="DNA_brk_join_enz"/>
</dbReference>
<keyword evidence="9" id="KW-1185">Reference proteome</keyword>
<evidence type="ECO:0000256" key="1">
    <source>
        <dbReference type="ARBA" id="ARBA00008857"/>
    </source>
</evidence>